<evidence type="ECO:0000256" key="1">
    <source>
        <dbReference type="ARBA" id="ARBA00004651"/>
    </source>
</evidence>
<keyword evidence="4 8" id="KW-1003">Cell membrane</keyword>
<evidence type="ECO:0000313" key="10">
    <source>
        <dbReference type="Proteomes" id="UP000187404"/>
    </source>
</evidence>
<proteinExistence type="inferred from homology"/>
<evidence type="ECO:0000256" key="2">
    <source>
        <dbReference type="ARBA" id="ARBA00009261"/>
    </source>
</evidence>
<dbReference type="OrthoDB" id="9804874at2"/>
<keyword evidence="8" id="KW-0769">Symport</keyword>
<evidence type="ECO:0000256" key="3">
    <source>
        <dbReference type="ARBA" id="ARBA00022448"/>
    </source>
</evidence>
<feature type="transmembrane region" description="Helical" evidence="8">
    <location>
        <begin position="429"/>
        <end position="450"/>
    </location>
</feature>
<reference evidence="9 10" key="1">
    <citation type="journal article" date="2016" name="Appl. Environ. Microbiol.">
        <title>Function and Phylogeny of Bacterial Butyryl Coenzyme A:Acetate Transferases and Their Diversity in the Proximal Colon of Swine.</title>
        <authorList>
            <person name="Trachsel J."/>
            <person name="Bayles D.O."/>
            <person name="Looft T."/>
            <person name="Levine U.Y."/>
            <person name="Allen H.K."/>
        </authorList>
    </citation>
    <scope>NUCLEOTIDE SEQUENCE [LARGE SCALE GENOMIC DNA]</scope>
    <source>
        <strain evidence="9 10">68-3-10</strain>
    </source>
</reference>
<evidence type="ECO:0000256" key="7">
    <source>
        <dbReference type="ARBA" id="ARBA00023136"/>
    </source>
</evidence>
<comment type="caution">
    <text evidence="9">The sequence shown here is derived from an EMBL/GenBank/DDBJ whole genome shotgun (WGS) entry which is preliminary data.</text>
</comment>
<dbReference type="GO" id="GO:0005886">
    <property type="term" value="C:plasma membrane"/>
    <property type="evidence" value="ECO:0007669"/>
    <property type="project" value="UniProtKB-SubCell"/>
</dbReference>
<feature type="transmembrane region" description="Helical" evidence="8">
    <location>
        <begin position="31"/>
        <end position="57"/>
    </location>
</feature>
<dbReference type="PRINTS" id="PR00175">
    <property type="entry name" value="NAALASMPORT"/>
</dbReference>
<keyword evidence="7 8" id="KW-0472">Membrane</keyword>
<feature type="transmembrane region" description="Helical" evidence="8">
    <location>
        <begin position="462"/>
        <end position="485"/>
    </location>
</feature>
<keyword evidence="6 8" id="KW-1133">Transmembrane helix</keyword>
<protein>
    <submittedName>
        <fullName evidence="9">Sodium:alanine symporter</fullName>
    </submittedName>
</protein>
<dbReference type="Pfam" id="PF01235">
    <property type="entry name" value="Na_Ala_symp"/>
    <property type="match status" value="1"/>
</dbReference>
<dbReference type="EMBL" id="MJIE01000001">
    <property type="protein sequence ID" value="OLR55498.1"/>
    <property type="molecule type" value="Genomic_DNA"/>
</dbReference>
<dbReference type="PROSITE" id="PS00873">
    <property type="entry name" value="NA_ALANINE_SYMP"/>
    <property type="match status" value="1"/>
</dbReference>
<dbReference type="InterPro" id="IPR001463">
    <property type="entry name" value="Na/Ala_symport"/>
</dbReference>
<evidence type="ECO:0000256" key="5">
    <source>
        <dbReference type="ARBA" id="ARBA00022692"/>
    </source>
</evidence>
<evidence type="ECO:0000256" key="6">
    <source>
        <dbReference type="ARBA" id="ARBA00022989"/>
    </source>
</evidence>
<feature type="transmembrane region" description="Helical" evidence="8">
    <location>
        <begin position="388"/>
        <end position="408"/>
    </location>
</feature>
<keyword evidence="10" id="KW-1185">Reference proteome</keyword>
<comment type="similarity">
    <text evidence="2 8">Belongs to the alanine or glycine:cation symporter (AGCS) (TC 2.A.25) family.</text>
</comment>
<evidence type="ECO:0000256" key="4">
    <source>
        <dbReference type="ARBA" id="ARBA00022475"/>
    </source>
</evidence>
<keyword evidence="3 8" id="KW-0813">Transport</keyword>
<dbReference type="STRING" id="1261640.BHK98_05100"/>
<feature type="transmembrane region" description="Helical" evidence="8">
    <location>
        <begin position="331"/>
        <end position="355"/>
    </location>
</feature>
<gene>
    <name evidence="9" type="ORF">BHK98_05100</name>
</gene>
<dbReference type="PANTHER" id="PTHR30330">
    <property type="entry name" value="AGSS FAMILY TRANSPORTER, SODIUM-ALANINE"/>
    <property type="match status" value="1"/>
</dbReference>
<organism evidence="9 10">
    <name type="scientific">Hornefia porci</name>
    <dbReference type="NCBI Taxonomy" id="2652292"/>
    <lineage>
        <taxon>Bacteria</taxon>
        <taxon>Bacillati</taxon>
        <taxon>Bacillota</taxon>
        <taxon>Clostridia</taxon>
        <taxon>Peptostreptococcales</taxon>
        <taxon>Anaerovoracaceae</taxon>
        <taxon>Hornefia</taxon>
    </lineage>
</organism>
<dbReference type="Proteomes" id="UP000187404">
    <property type="component" value="Unassembled WGS sequence"/>
</dbReference>
<feature type="transmembrane region" description="Helical" evidence="8">
    <location>
        <begin position="88"/>
        <end position="113"/>
    </location>
</feature>
<comment type="subcellular location">
    <subcellularLocation>
        <location evidence="1 8">Cell membrane</location>
        <topology evidence="1 8">Multi-pass membrane protein</topology>
    </subcellularLocation>
</comment>
<dbReference type="PANTHER" id="PTHR30330:SF1">
    <property type="entry name" value="AMINO-ACID CARRIER PROTEIN ALST"/>
    <property type="match status" value="1"/>
</dbReference>
<dbReference type="GO" id="GO:0005283">
    <property type="term" value="F:amino acid:sodium symporter activity"/>
    <property type="evidence" value="ECO:0007669"/>
    <property type="project" value="InterPro"/>
</dbReference>
<evidence type="ECO:0000256" key="8">
    <source>
        <dbReference type="RuleBase" id="RU363064"/>
    </source>
</evidence>
<dbReference type="Gene3D" id="1.20.1740.10">
    <property type="entry name" value="Amino acid/polyamine transporter I"/>
    <property type="match status" value="1"/>
</dbReference>
<evidence type="ECO:0000313" key="9">
    <source>
        <dbReference type="EMBL" id="OLR55498.1"/>
    </source>
</evidence>
<keyword evidence="5 8" id="KW-0812">Transmembrane</keyword>
<dbReference type="RefSeq" id="WP_075712493.1">
    <property type="nucleotide sequence ID" value="NZ_MJIE01000001.1"/>
</dbReference>
<feature type="transmembrane region" description="Helical" evidence="8">
    <location>
        <begin position="213"/>
        <end position="232"/>
    </location>
</feature>
<accession>A0A1Q9JGZ0</accession>
<dbReference type="AlphaFoldDB" id="A0A1Q9JGZ0"/>
<dbReference type="NCBIfam" id="TIGR00835">
    <property type="entry name" value="agcS"/>
    <property type="match status" value="1"/>
</dbReference>
<sequence>MDGIFNAVDQLFAGVVPISNFLWDFPTNYEWYASIPILGQYSLGILFLLGCGIYFTFKLGFVQIKGFKTGLKLLSPKRKKGETGTTPLQAFLISMGGRVGAGNIVGVTGAISLGGPGAIFWMWISALFGMATAFSEATLSQIFKEKKGNEYVGGFTFYIQKIWKNKIWVGTAMCVMYLIYNLLSIPVHTFHVFTAASSIMNVFVGRTTDVSEPAYYIIAAVIIVVIAVIAFGGIKNAVSFADGAVPFMALLYLAITFVLILLNLDKVPGFFAAVFVQAFKPQSIFGGVFGVTLANGLKRALLSNEAGMGTSTQASSIADQNHPCEQGFVQAIGVFVDTIVICSLTGFIVSAGAIWEDKNINWSEISLDKIGTFLASIRALVPGTKLDGTVVVIVALCFGLFAFTTLVCDLTYSEIAANKISQSKEFIRFIRVLGAFIFVPLGTLTVLAGLQLDNLWTVSDLINIVLVFINVPTLIIGRKYVIAAYNDYKMSKGKRFVAADIGVDSDVWTEEAALEKKAE</sequence>
<name>A0A1Q9JGZ0_9FIRM</name>
<feature type="transmembrane region" description="Helical" evidence="8">
    <location>
        <begin position="244"/>
        <end position="264"/>
    </location>
</feature>